<dbReference type="Gene3D" id="1.10.1220.10">
    <property type="entry name" value="Met repressor-like"/>
    <property type="match status" value="1"/>
</dbReference>
<dbReference type="AlphaFoldDB" id="A0AA97DA06"/>
<name>A0AA97DA06_9FIRM</name>
<evidence type="ECO:0000313" key="1">
    <source>
        <dbReference type="EMBL" id="WOC32382.1"/>
    </source>
</evidence>
<reference evidence="1 2" key="1">
    <citation type="submission" date="2024-06" db="EMBL/GenBank/DDBJ databases">
        <title>Caproicibacterium argilliputei sp. nov, a novel caproic acid producing anaerobic bacterium isolated from pit mud.</title>
        <authorList>
            <person name="Xia S."/>
        </authorList>
    </citation>
    <scope>NUCLEOTIDE SEQUENCE [LARGE SCALE GENOMIC DNA]</scope>
    <source>
        <strain evidence="1 2">ZCY20-5</strain>
    </source>
</reference>
<keyword evidence="2" id="KW-1185">Reference proteome</keyword>
<reference evidence="2" key="3">
    <citation type="submission" date="2024-06" db="EMBL/GenBank/DDBJ databases">
        <authorList>
            <person name="Zeng C."/>
        </authorList>
    </citation>
    <scope>NUCLEOTIDE SEQUENCE [LARGE SCALE GENOMIC DNA]</scope>
    <source>
        <strain evidence="2">ZCY20-5</strain>
    </source>
</reference>
<gene>
    <name evidence="1" type="ORF">PXC00_00510</name>
</gene>
<dbReference type="KEGG" id="carl:PXC00_00510"/>
<accession>A0AA97DA06</accession>
<evidence type="ECO:0000313" key="2">
    <source>
        <dbReference type="Proteomes" id="UP001300604"/>
    </source>
</evidence>
<reference evidence="2" key="2">
    <citation type="submission" date="2024-06" db="EMBL/GenBank/DDBJ databases">
        <title>Caproicibacterium argilliputei sp. nov, a novel caproic acid producing anaerobic bacterium isolated from pit mud.</title>
        <authorList>
            <person name="Zeng C."/>
        </authorList>
    </citation>
    <scope>NUCLEOTIDE SEQUENCE [LARGE SCALE GENOMIC DNA]</scope>
    <source>
        <strain evidence="2">ZCY20-5</strain>
    </source>
</reference>
<sequence>MMSEKTNLTIKIDKSERDSFSSLCDELGISMASVLNAFIKQTIRQREVKFSVKDANGFTPEESAELKRRIAELHRGKAEIHSLIED</sequence>
<protein>
    <submittedName>
        <fullName evidence="1">Damage-inducible protein J</fullName>
    </submittedName>
</protein>
<dbReference type="RefSeq" id="WP_275844912.1">
    <property type="nucleotide sequence ID" value="NZ_CP135996.1"/>
</dbReference>
<dbReference type="InterPro" id="IPR013321">
    <property type="entry name" value="Arc_rbn_hlx_hlx"/>
</dbReference>
<dbReference type="GO" id="GO:0006355">
    <property type="term" value="P:regulation of DNA-templated transcription"/>
    <property type="evidence" value="ECO:0007669"/>
    <property type="project" value="InterPro"/>
</dbReference>
<dbReference type="Proteomes" id="UP001300604">
    <property type="component" value="Chromosome"/>
</dbReference>
<dbReference type="EMBL" id="CP135996">
    <property type="protein sequence ID" value="WOC32382.1"/>
    <property type="molecule type" value="Genomic_DNA"/>
</dbReference>
<organism evidence="1 2">
    <name type="scientific">Caproicibacterium argilliputei</name>
    <dbReference type="NCBI Taxonomy" id="3030016"/>
    <lineage>
        <taxon>Bacteria</taxon>
        <taxon>Bacillati</taxon>
        <taxon>Bacillota</taxon>
        <taxon>Clostridia</taxon>
        <taxon>Eubacteriales</taxon>
        <taxon>Oscillospiraceae</taxon>
        <taxon>Caproicibacterium</taxon>
    </lineage>
</organism>
<proteinExistence type="predicted"/>